<evidence type="ECO:0000256" key="5">
    <source>
        <dbReference type="PIRSR" id="PIRSR001365-1"/>
    </source>
</evidence>
<dbReference type="InterPro" id="IPR002220">
    <property type="entry name" value="DapA-like"/>
</dbReference>
<accession>A0A419EPM2</accession>
<keyword evidence="2 4" id="KW-0456">Lyase</keyword>
<dbReference type="SUPFAM" id="SSF51569">
    <property type="entry name" value="Aldolase"/>
    <property type="match status" value="1"/>
</dbReference>
<dbReference type="PROSITE" id="PS00666">
    <property type="entry name" value="DHDPS_2"/>
    <property type="match status" value="1"/>
</dbReference>
<dbReference type="CDD" id="cd00408">
    <property type="entry name" value="DHDPS-like"/>
    <property type="match status" value="1"/>
</dbReference>
<dbReference type="Gene3D" id="3.20.20.70">
    <property type="entry name" value="Aldolase class I"/>
    <property type="match status" value="1"/>
</dbReference>
<evidence type="ECO:0000256" key="4">
    <source>
        <dbReference type="PIRNR" id="PIRNR001365"/>
    </source>
</evidence>
<dbReference type="PANTHER" id="PTHR12128">
    <property type="entry name" value="DIHYDRODIPICOLINATE SYNTHASE"/>
    <property type="match status" value="1"/>
</dbReference>
<dbReference type="InterPro" id="IPR020625">
    <property type="entry name" value="Schiff_base-form_aldolases_AS"/>
</dbReference>
<sequence>MPLPGCITAMVTPFDERGNINLDVTARLAVWLADKGIDGLFIGGTTGEGLLLSFEERKQLTEVVVSAVGKRVQVIVHAGCFTTADTIELAGHAQKAGANAAAVLSPFFYAADRIAMVEHFVAIARAVPGFPIYLYNIPDNTRNRITTDVIMAVLEQTPNLAGIKDSSKDLVFLQKLVDMAPEGFSVLVGSDSVLLPGLFVGAVGGVSAASTAFPEVVVGIGKAFRNGELPKARTLQKRLNVLLNVLKIGPTPSGYKAALVTRGIPVGGVRAPLRDFTPEERKRFEKALDEVWKEDS</sequence>
<dbReference type="PROSITE" id="PS00665">
    <property type="entry name" value="DHDPS_1"/>
    <property type="match status" value="1"/>
</dbReference>
<gene>
    <name evidence="7" type="ORF">C4532_18385</name>
</gene>
<dbReference type="Proteomes" id="UP000285961">
    <property type="component" value="Unassembled WGS sequence"/>
</dbReference>
<dbReference type="InterPro" id="IPR020624">
    <property type="entry name" value="Schiff_base-form_aldolases_CS"/>
</dbReference>
<proteinExistence type="inferred from homology"/>
<evidence type="ECO:0000256" key="6">
    <source>
        <dbReference type="PIRSR" id="PIRSR001365-2"/>
    </source>
</evidence>
<dbReference type="SMART" id="SM01130">
    <property type="entry name" value="DHDPS"/>
    <property type="match status" value="1"/>
</dbReference>
<evidence type="ECO:0000313" key="8">
    <source>
        <dbReference type="Proteomes" id="UP000285961"/>
    </source>
</evidence>
<feature type="binding site" evidence="6">
    <location>
        <position position="46"/>
    </location>
    <ligand>
        <name>pyruvate</name>
        <dbReference type="ChEBI" id="CHEBI:15361"/>
    </ligand>
</feature>
<protein>
    <submittedName>
        <fullName evidence="7">Dihydrodipicolinate synthase family protein</fullName>
    </submittedName>
</protein>
<comment type="similarity">
    <text evidence="1 4">Belongs to the DapA family.</text>
</comment>
<dbReference type="GO" id="GO:0008840">
    <property type="term" value="F:4-hydroxy-tetrahydrodipicolinate synthase activity"/>
    <property type="evidence" value="ECO:0007669"/>
    <property type="project" value="TreeGrafter"/>
</dbReference>
<feature type="active site" description="Schiff-base intermediate with substrate" evidence="5">
    <location>
        <position position="164"/>
    </location>
</feature>
<dbReference type="GO" id="GO:0044281">
    <property type="term" value="P:small molecule metabolic process"/>
    <property type="evidence" value="ECO:0007669"/>
    <property type="project" value="UniProtKB-ARBA"/>
</dbReference>
<dbReference type="AlphaFoldDB" id="A0A419EPM2"/>
<reference evidence="7 8" key="1">
    <citation type="journal article" date="2017" name="ISME J.">
        <title>Energy and carbon metabolisms in a deep terrestrial subsurface fluid microbial community.</title>
        <authorList>
            <person name="Momper L."/>
            <person name="Jungbluth S.P."/>
            <person name="Lee M.D."/>
            <person name="Amend J.P."/>
        </authorList>
    </citation>
    <scope>NUCLEOTIDE SEQUENCE [LARGE SCALE GENOMIC DNA]</scope>
    <source>
        <strain evidence="7">SURF_17</strain>
    </source>
</reference>
<dbReference type="PANTHER" id="PTHR12128:SF66">
    <property type="entry name" value="4-HYDROXY-2-OXOGLUTARATE ALDOLASE, MITOCHONDRIAL"/>
    <property type="match status" value="1"/>
</dbReference>
<dbReference type="EMBL" id="QZKI01000131">
    <property type="protein sequence ID" value="RJP65026.1"/>
    <property type="molecule type" value="Genomic_DNA"/>
</dbReference>
<evidence type="ECO:0000256" key="2">
    <source>
        <dbReference type="ARBA" id="ARBA00023239"/>
    </source>
</evidence>
<feature type="binding site" evidence="6">
    <location>
        <position position="206"/>
    </location>
    <ligand>
        <name>pyruvate</name>
        <dbReference type="ChEBI" id="CHEBI:15361"/>
    </ligand>
</feature>
<evidence type="ECO:0000313" key="7">
    <source>
        <dbReference type="EMBL" id="RJP65026.1"/>
    </source>
</evidence>
<name>A0A419EPM2_9BACT</name>
<dbReference type="Pfam" id="PF00701">
    <property type="entry name" value="DHDPS"/>
    <property type="match status" value="1"/>
</dbReference>
<dbReference type="InterPro" id="IPR013785">
    <property type="entry name" value="Aldolase_TIM"/>
</dbReference>
<dbReference type="PRINTS" id="PR00146">
    <property type="entry name" value="DHPICSNTHASE"/>
</dbReference>
<keyword evidence="3" id="KW-0704">Schiff base</keyword>
<organism evidence="7 8">
    <name type="scientific">Candidatus Abyssobacteria bacterium SURF_17</name>
    <dbReference type="NCBI Taxonomy" id="2093361"/>
    <lineage>
        <taxon>Bacteria</taxon>
        <taxon>Pseudomonadati</taxon>
        <taxon>Candidatus Hydrogenedentota</taxon>
        <taxon>Candidatus Abyssobacteria</taxon>
    </lineage>
</organism>
<feature type="active site" description="Proton donor/acceptor" evidence="5">
    <location>
        <position position="135"/>
    </location>
</feature>
<comment type="caution">
    <text evidence="7">The sequence shown here is derived from an EMBL/GenBank/DDBJ whole genome shotgun (WGS) entry which is preliminary data.</text>
</comment>
<evidence type="ECO:0000256" key="3">
    <source>
        <dbReference type="ARBA" id="ARBA00023270"/>
    </source>
</evidence>
<evidence type="ECO:0000256" key="1">
    <source>
        <dbReference type="ARBA" id="ARBA00007592"/>
    </source>
</evidence>
<dbReference type="PIRSF" id="PIRSF001365">
    <property type="entry name" value="DHDPS"/>
    <property type="match status" value="1"/>
</dbReference>